<gene>
    <name evidence="1" type="ORF">FOZ62_007957</name>
</gene>
<organism evidence="1 2">
    <name type="scientific">Perkinsus olseni</name>
    <name type="common">Perkinsus atlanticus</name>
    <dbReference type="NCBI Taxonomy" id="32597"/>
    <lineage>
        <taxon>Eukaryota</taxon>
        <taxon>Sar</taxon>
        <taxon>Alveolata</taxon>
        <taxon>Perkinsozoa</taxon>
        <taxon>Perkinsea</taxon>
        <taxon>Perkinsida</taxon>
        <taxon>Perkinsidae</taxon>
        <taxon>Perkinsus</taxon>
    </lineage>
</organism>
<feature type="non-terminal residue" evidence="1">
    <location>
        <position position="1"/>
    </location>
</feature>
<dbReference type="EMBL" id="JABANM010019842">
    <property type="protein sequence ID" value="KAF4723827.1"/>
    <property type="molecule type" value="Genomic_DNA"/>
</dbReference>
<proteinExistence type="predicted"/>
<sequence length="52" mass="6241">HRFYSYRRPRMKLSLRRIWRSCTTSVMTTECSAPLRASVLPRITTLGRREDK</sequence>
<name>A0A7J6RT44_PEROL</name>
<accession>A0A7J6RT44</accession>
<dbReference type="AlphaFoldDB" id="A0A7J6RT44"/>
<reference evidence="1 2" key="1">
    <citation type="submission" date="2020-04" db="EMBL/GenBank/DDBJ databases">
        <title>Perkinsus olseni comparative genomics.</title>
        <authorList>
            <person name="Bogema D.R."/>
        </authorList>
    </citation>
    <scope>NUCLEOTIDE SEQUENCE [LARGE SCALE GENOMIC DNA]</scope>
    <source>
        <strain evidence="1">ATCC PRA-205</strain>
    </source>
</reference>
<protein>
    <submittedName>
        <fullName evidence="1">Uncharacterized protein</fullName>
    </submittedName>
</protein>
<evidence type="ECO:0000313" key="2">
    <source>
        <dbReference type="Proteomes" id="UP000574390"/>
    </source>
</evidence>
<dbReference type="Proteomes" id="UP000574390">
    <property type="component" value="Unassembled WGS sequence"/>
</dbReference>
<comment type="caution">
    <text evidence="1">The sequence shown here is derived from an EMBL/GenBank/DDBJ whole genome shotgun (WGS) entry which is preliminary data.</text>
</comment>
<feature type="non-terminal residue" evidence="1">
    <location>
        <position position="52"/>
    </location>
</feature>
<evidence type="ECO:0000313" key="1">
    <source>
        <dbReference type="EMBL" id="KAF4723827.1"/>
    </source>
</evidence>